<gene>
    <name evidence="1" type="ORF">MPNT_50144</name>
</gene>
<dbReference type="AlphaFoldDB" id="A0A8J2FX33"/>
<dbReference type="EMBL" id="CAJNOB010000045">
    <property type="protein sequence ID" value="CAF0702646.1"/>
    <property type="molecule type" value="Genomic_DNA"/>
</dbReference>
<organism evidence="1 2">
    <name type="scientific">Candidatus Methylacidithermus pantelleriae</name>
    <dbReference type="NCBI Taxonomy" id="2744239"/>
    <lineage>
        <taxon>Bacteria</taxon>
        <taxon>Pseudomonadati</taxon>
        <taxon>Verrucomicrobiota</taxon>
        <taxon>Methylacidiphilae</taxon>
        <taxon>Methylacidiphilales</taxon>
        <taxon>Methylacidiphilaceae</taxon>
        <taxon>Candidatus Methylacidithermus</taxon>
    </lineage>
</organism>
<proteinExistence type="predicted"/>
<comment type="caution">
    <text evidence="1">The sequence shown here is derived from an EMBL/GenBank/DDBJ whole genome shotgun (WGS) entry which is preliminary data.</text>
</comment>
<evidence type="ECO:0000313" key="1">
    <source>
        <dbReference type="EMBL" id="CAF0702646.1"/>
    </source>
</evidence>
<sequence>MAAAPCTAMVFVWSQLCRGEPQFTRTQVALNDTIMLVAYGQWYRYSWGFRRSLYRGRRSCCRSCSPSPFLWRSRRDYGANL</sequence>
<evidence type="ECO:0000313" key="2">
    <source>
        <dbReference type="Proteomes" id="UP000663859"/>
    </source>
</evidence>
<accession>A0A8J2FX33</accession>
<name>A0A8J2FX33_9BACT</name>
<reference evidence="1" key="1">
    <citation type="submission" date="2021-02" db="EMBL/GenBank/DDBJ databases">
        <authorList>
            <person name="Cremers G."/>
            <person name="Picone N."/>
        </authorList>
    </citation>
    <scope>NUCLEOTIDE SEQUENCE</scope>
    <source>
        <strain evidence="1">PQ17</strain>
    </source>
</reference>
<keyword evidence="2" id="KW-1185">Reference proteome</keyword>
<protein>
    <submittedName>
        <fullName evidence="1">Uncharacterized protein</fullName>
    </submittedName>
</protein>
<dbReference type="Proteomes" id="UP000663859">
    <property type="component" value="Unassembled WGS sequence"/>
</dbReference>